<accession>A0A6L2PX90</accession>
<reference evidence="2" key="1">
    <citation type="submission" date="2020-01" db="EMBL/GenBank/DDBJ databases">
        <title>Draft genome sequence of the Termite Coptotermes fromosanus.</title>
        <authorList>
            <person name="Itakura S."/>
            <person name="Yosikawa Y."/>
            <person name="Umezawa K."/>
        </authorList>
    </citation>
    <scope>NUCLEOTIDE SEQUENCE [LARGE SCALE GENOMIC DNA]</scope>
</reference>
<evidence type="ECO:0000313" key="2">
    <source>
        <dbReference type="Proteomes" id="UP000502823"/>
    </source>
</evidence>
<evidence type="ECO:0000313" key="1">
    <source>
        <dbReference type="EMBL" id="GFG35872.1"/>
    </source>
</evidence>
<dbReference type="EMBL" id="BLKM01000587">
    <property type="protein sequence ID" value="GFG35872.1"/>
    <property type="molecule type" value="Genomic_DNA"/>
</dbReference>
<dbReference type="AlphaFoldDB" id="A0A6L2PX90"/>
<proteinExistence type="predicted"/>
<organism evidence="1 2">
    <name type="scientific">Coptotermes formosanus</name>
    <name type="common">Formosan subterranean termite</name>
    <dbReference type="NCBI Taxonomy" id="36987"/>
    <lineage>
        <taxon>Eukaryota</taxon>
        <taxon>Metazoa</taxon>
        <taxon>Ecdysozoa</taxon>
        <taxon>Arthropoda</taxon>
        <taxon>Hexapoda</taxon>
        <taxon>Insecta</taxon>
        <taxon>Pterygota</taxon>
        <taxon>Neoptera</taxon>
        <taxon>Polyneoptera</taxon>
        <taxon>Dictyoptera</taxon>
        <taxon>Blattodea</taxon>
        <taxon>Blattoidea</taxon>
        <taxon>Termitoidae</taxon>
        <taxon>Rhinotermitidae</taxon>
        <taxon>Coptotermes</taxon>
    </lineage>
</organism>
<name>A0A6L2PX90_COPFO</name>
<dbReference type="PANTHER" id="PTHR21301">
    <property type="entry name" value="REVERSE TRANSCRIPTASE"/>
    <property type="match status" value="1"/>
</dbReference>
<keyword evidence="2" id="KW-1185">Reference proteome</keyword>
<comment type="caution">
    <text evidence="1">The sequence shown here is derived from an EMBL/GenBank/DDBJ whole genome shotgun (WGS) entry which is preliminary data.</text>
</comment>
<dbReference type="InParanoid" id="A0A6L2PX90"/>
<sequence length="167" mass="18841">MRVVSSNLRLLLFFEDTSSMLVRSNATFIGVREQLKKDPATEIKIKIQKLLTKRKSVFTPTQTYKLTTYHNSSPFIYGFLKIHKPDRPLRHIISFTGSPSYALPGFLHNILSPLVGNTKSLVKKSLYFKELLNNTQVEASDILVSSGIANLFTNVPVDEALEMVVLL</sequence>
<dbReference type="Proteomes" id="UP000502823">
    <property type="component" value="Unassembled WGS sequence"/>
</dbReference>
<dbReference type="PANTHER" id="PTHR21301:SF10">
    <property type="entry name" value="REVERSE TRANSCRIPTASE DOMAIN-CONTAINING PROTEIN"/>
    <property type="match status" value="1"/>
</dbReference>
<dbReference type="OrthoDB" id="6782675at2759"/>
<gene>
    <name evidence="1" type="ORF">Cfor_05243</name>
</gene>
<protein>
    <submittedName>
        <fullName evidence="1">Uncharacterized protein</fullName>
    </submittedName>
</protein>